<accession>A0A9K3MWP0</accession>
<dbReference type="AlphaFoldDB" id="A0A9K3MWP0"/>
<protein>
    <submittedName>
        <fullName evidence="5">SPEAR family protein</fullName>
    </submittedName>
</protein>
<evidence type="ECO:0000256" key="2">
    <source>
        <dbReference type="ARBA" id="ARBA00023015"/>
    </source>
</evidence>
<dbReference type="Proteomes" id="UP000215914">
    <property type="component" value="Unassembled WGS sequence"/>
</dbReference>
<keyword evidence="2" id="KW-0805">Transcription regulation</keyword>
<evidence type="ECO:0000256" key="3">
    <source>
        <dbReference type="ARBA" id="ARBA00023163"/>
    </source>
</evidence>
<keyword evidence="3" id="KW-0804">Transcription</keyword>
<gene>
    <name evidence="5" type="ORF">HanXRQr2_Chr12g0545681</name>
</gene>
<organism evidence="5 6">
    <name type="scientific">Helianthus annuus</name>
    <name type="common">Common sunflower</name>
    <dbReference type="NCBI Taxonomy" id="4232"/>
    <lineage>
        <taxon>Eukaryota</taxon>
        <taxon>Viridiplantae</taxon>
        <taxon>Streptophyta</taxon>
        <taxon>Embryophyta</taxon>
        <taxon>Tracheophyta</taxon>
        <taxon>Spermatophyta</taxon>
        <taxon>Magnoliopsida</taxon>
        <taxon>eudicotyledons</taxon>
        <taxon>Gunneridae</taxon>
        <taxon>Pentapetalae</taxon>
        <taxon>asterids</taxon>
        <taxon>campanulids</taxon>
        <taxon>Asterales</taxon>
        <taxon>Asteraceae</taxon>
        <taxon>Asteroideae</taxon>
        <taxon>Heliantheae alliance</taxon>
        <taxon>Heliantheae</taxon>
        <taxon>Helianthus</taxon>
    </lineage>
</organism>
<dbReference type="GO" id="GO:0003700">
    <property type="term" value="F:DNA-binding transcription factor activity"/>
    <property type="evidence" value="ECO:0007669"/>
    <property type="project" value="InterPro"/>
</dbReference>
<feature type="region of interest" description="Disordered" evidence="4">
    <location>
        <begin position="1"/>
        <end position="75"/>
    </location>
</feature>
<dbReference type="PANTHER" id="PTHR33388:SF1">
    <property type="entry name" value="PROTEIN SPEAR2"/>
    <property type="match status" value="1"/>
</dbReference>
<sequence length="317" mass="34530">MAVIMAKDEQTSRCSNGSSSGGGDGGGSSHRSSKKLKHKKVPQRGMGVAQLEKIISEQRQKNQNPQSHGLDHPRFTAGFTANLGGFSYESNPPFWSPAPNLMLQRSQQLQQPFSSSMVNVPVGTSSTSSSSVLNIQMEPPSNQSYYGINYHPLWQEEEKMVGMKRPYPFLLENRPMPSFHGRFPSAYVSPISGSDESASCGNGGTTSIELAHPYFRENASSSSAKSDAITMKFIEENQVLSRDFLKLAPPQAPQSNSSSKEKLYQNDQSEDPSHLSGKGGSNLPPFHGFFPAAITPMEQPENSNGEAEESVDLNLKL</sequence>
<feature type="compositionally biased region" description="Basic and acidic residues" evidence="4">
    <location>
        <begin position="1"/>
        <end position="11"/>
    </location>
</feature>
<dbReference type="InterPro" id="IPR040356">
    <property type="entry name" value="SPEAR"/>
</dbReference>
<evidence type="ECO:0000256" key="1">
    <source>
        <dbReference type="ARBA" id="ARBA00022491"/>
    </source>
</evidence>
<reference evidence="5" key="1">
    <citation type="journal article" date="2017" name="Nature">
        <title>The sunflower genome provides insights into oil metabolism, flowering and Asterid evolution.</title>
        <authorList>
            <person name="Badouin H."/>
            <person name="Gouzy J."/>
            <person name="Grassa C.J."/>
            <person name="Murat F."/>
            <person name="Staton S.E."/>
            <person name="Cottret L."/>
            <person name="Lelandais-Briere C."/>
            <person name="Owens G.L."/>
            <person name="Carrere S."/>
            <person name="Mayjonade B."/>
            <person name="Legrand L."/>
            <person name="Gill N."/>
            <person name="Kane N.C."/>
            <person name="Bowers J.E."/>
            <person name="Hubner S."/>
            <person name="Bellec A."/>
            <person name="Berard A."/>
            <person name="Berges H."/>
            <person name="Blanchet N."/>
            <person name="Boniface M.C."/>
            <person name="Brunel D."/>
            <person name="Catrice O."/>
            <person name="Chaidir N."/>
            <person name="Claudel C."/>
            <person name="Donnadieu C."/>
            <person name="Faraut T."/>
            <person name="Fievet G."/>
            <person name="Helmstetter N."/>
            <person name="King M."/>
            <person name="Knapp S.J."/>
            <person name="Lai Z."/>
            <person name="Le Paslier M.C."/>
            <person name="Lippi Y."/>
            <person name="Lorenzon L."/>
            <person name="Mandel J.R."/>
            <person name="Marage G."/>
            <person name="Marchand G."/>
            <person name="Marquand E."/>
            <person name="Bret-Mestries E."/>
            <person name="Morien E."/>
            <person name="Nambeesan S."/>
            <person name="Nguyen T."/>
            <person name="Pegot-Espagnet P."/>
            <person name="Pouilly N."/>
            <person name="Raftis F."/>
            <person name="Sallet E."/>
            <person name="Schiex T."/>
            <person name="Thomas J."/>
            <person name="Vandecasteele C."/>
            <person name="Vares D."/>
            <person name="Vear F."/>
            <person name="Vautrin S."/>
            <person name="Crespi M."/>
            <person name="Mangin B."/>
            <person name="Burke J.M."/>
            <person name="Salse J."/>
            <person name="Munos S."/>
            <person name="Vincourt P."/>
            <person name="Rieseberg L.H."/>
            <person name="Langlade N.B."/>
        </authorList>
    </citation>
    <scope>NUCLEOTIDE SEQUENCE</scope>
    <source>
        <tissue evidence="5">Leaves</tissue>
    </source>
</reference>
<dbReference type="OrthoDB" id="1926221at2759"/>
<keyword evidence="1" id="KW-0678">Repressor</keyword>
<comment type="caution">
    <text evidence="5">The sequence shown here is derived from an EMBL/GenBank/DDBJ whole genome shotgun (WGS) entry which is preliminary data.</text>
</comment>
<name>A0A9K3MWP0_HELAN</name>
<dbReference type="Gramene" id="mRNA:HanXRQr2_Chr12g0545681">
    <property type="protein sequence ID" value="mRNA:HanXRQr2_Chr12g0545681"/>
    <property type="gene ID" value="HanXRQr2_Chr12g0545681"/>
</dbReference>
<feature type="compositionally biased region" description="Gly residues" evidence="4">
    <location>
        <begin position="19"/>
        <end position="28"/>
    </location>
</feature>
<feature type="compositionally biased region" description="Basic residues" evidence="4">
    <location>
        <begin position="31"/>
        <end position="42"/>
    </location>
</feature>
<keyword evidence="6" id="KW-1185">Reference proteome</keyword>
<reference evidence="5" key="2">
    <citation type="submission" date="2020-06" db="EMBL/GenBank/DDBJ databases">
        <title>Helianthus annuus Genome sequencing and assembly Release 2.</title>
        <authorList>
            <person name="Gouzy J."/>
            <person name="Langlade N."/>
            <person name="Munos S."/>
        </authorList>
    </citation>
    <scope>NUCLEOTIDE SEQUENCE</scope>
    <source>
        <tissue evidence="5">Leaves</tissue>
    </source>
</reference>
<evidence type="ECO:0000256" key="4">
    <source>
        <dbReference type="SAM" id="MobiDB-lite"/>
    </source>
</evidence>
<dbReference type="PANTHER" id="PTHR33388">
    <property type="entry name" value="OS01G0212500 PROTEIN"/>
    <property type="match status" value="1"/>
</dbReference>
<dbReference type="EMBL" id="MNCJ02000327">
    <property type="protein sequence ID" value="KAF5778283.1"/>
    <property type="molecule type" value="Genomic_DNA"/>
</dbReference>
<feature type="region of interest" description="Disordered" evidence="4">
    <location>
        <begin position="248"/>
        <end position="317"/>
    </location>
</feature>
<evidence type="ECO:0000313" key="5">
    <source>
        <dbReference type="EMBL" id="KAF5778283.1"/>
    </source>
</evidence>
<evidence type="ECO:0000313" key="6">
    <source>
        <dbReference type="Proteomes" id="UP000215914"/>
    </source>
</evidence>
<proteinExistence type="predicted"/>